<feature type="transmembrane region" description="Helical" evidence="1">
    <location>
        <begin position="27"/>
        <end position="48"/>
    </location>
</feature>
<organism evidence="2 3">
    <name type="scientific">Methylobacterium marchantiae</name>
    <dbReference type="NCBI Taxonomy" id="600331"/>
    <lineage>
        <taxon>Bacteria</taxon>
        <taxon>Pseudomonadati</taxon>
        <taxon>Pseudomonadota</taxon>
        <taxon>Alphaproteobacteria</taxon>
        <taxon>Hyphomicrobiales</taxon>
        <taxon>Methylobacteriaceae</taxon>
        <taxon>Methylobacterium</taxon>
    </lineage>
</organism>
<gene>
    <name evidence="2" type="ORF">ACFQ4G_21420</name>
</gene>
<dbReference type="EMBL" id="JBHTND010000054">
    <property type="protein sequence ID" value="MFD1304122.1"/>
    <property type="molecule type" value="Genomic_DNA"/>
</dbReference>
<keyword evidence="1" id="KW-1133">Transmembrane helix</keyword>
<protein>
    <submittedName>
        <fullName evidence="2">Uncharacterized protein</fullName>
    </submittedName>
</protein>
<reference evidence="3" key="1">
    <citation type="journal article" date="2019" name="Int. J. Syst. Evol. Microbiol.">
        <title>The Global Catalogue of Microorganisms (GCM) 10K type strain sequencing project: providing services to taxonomists for standard genome sequencing and annotation.</title>
        <authorList>
            <consortium name="The Broad Institute Genomics Platform"/>
            <consortium name="The Broad Institute Genome Sequencing Center for Infectious Disease"/>
            <person name="Wu L."/>
            <person name="Ma J."/>
        </authorList>
    </citation>
    <scope>NUCLEOTIDE SEQUENCE [LARGE SCALE GENOMIC DNA]</scope>
    <source>
        <strain evidence="3">CCUG 56108</strain>
    </source>
</reference>
<keyword evidence="3" id="KW-1185">Reference proteome</keyword>
<keyword evidence="1" id="KW-0472">Membrane</keyword>
<comment type="caution">
    <text evidence="2">The sequence shown here is derived from an EMBL/GenBank/DDBJ whole genome shotgun (WGS) entry which is preliminary data.</text>
</comment>
<dbReference type="Proteomes" id="UP001597176">
    <property type="component" value="Unassembled WGS sequence"/>
</dbReference>
<name>A0ABW3X3Z9_9HYPH</name>
<evidence type="ECO:0000256" key="1">
    <source>
        <dbReference type="SAM" id="Phobius"/>
    </source>
</evidence>
<evidence type="ECO:0000313" key="3">
    <source>
        <dbReference type="Proteomes" id="UP001597176"/>
    </source>
</evidence>
<keyword evidence="1" id="KW-0812">Transmembrane</keyword>
<sequence length="49" mass="5614">MDEARFSALEARISVLESELKRARNEIQWAIGLMFVVPVGLLIIVRVWS</sequence>
<dbReference type="RefSeq" id="WP_238209298.1">
    <property type="nucleotide sequence ID" value="NZ_JBHTND010000054.1"/>
</dbReference>
<proteinExistence type="predicted"/>
<accession>A0ABW3X3Z9</accession>
<evidence type="ECO:0000313" key="2">
    <source>
        <dbReference type="EMBL" id="MFD1304122.1"/>
    </source>
</evidence>